<gene>
    <name evidence="2" type="ORF">CHRIB12_LOCUS6728</name>
</gene>
<protein>
    <submittedName>
        <fullName evidence="2">Uncharacterized protein</fullName>
    </submittedName>
</protein>
<proteinExistence type="predicted"/>
<comment type="caution">
    <text evidence="2">The sequence shown here is derived from an EMBL/GenBank/DDBJ whole genome shotgun (WGS) entry which is preliminary data.</text>
</comment>
<evidence type="ECO:0000313" key="3">
    <source>
        <dbReference type="Proteomes" id="UP000684084"/>
    </source>
</evidence>
<feature type="transmembrane region" description="Helical" evidence="1">
    <location>
        <begin position="52"/>
        <end position="72"/>
    </location>
</feature>
<dbReference type="EMBL" id="CAGKOT010000011">
    <property type="protein sequence ID" value="CAB5357307.1"/>
    <property type="molecule type" value="Genomic_DNA"/>
</dbReference>
<reference evidence="2" key="1">
    <citation type="submission" date="2020-05" db="EMBL/GenBank/DDBJ databases">
        <authorList>
            <person name="Rincon C."/>
            <person name="Sanders R I."/>
            <person name="Robbins C."/>
            <person name="Chaturvedi A."/>
        </authorList>
    </citation>
    <scope>NUCLEOTIDE SEQUENCE</scope>
    <source>
        <strain evidence="2">CHB12</strain>
    </source>
</reference>
<feature type="transmembrane region" description="Helical" evidence="1">
    <location>
        <begin position="12"/>
        <end position="40"/>
    </location>
</feature>
<accession>A0A915Z074</accession>
<evidence type="ECO:0000256" key="1">
    <source>
        <dbReference type="SAM" id="Phobius"/>
    </source>
</evidence>
<name>A0A915Z074_9GLOM</name>
<sequence>MFKRVIRFIKWMLGKFVILLPVIFFMLVLSSVISFVFYFASIIYNFYQQGNIFGVIGVILQLQVSVVFLVCLQTRGNLITE</sequence>
<keyword evidence="1" id="KW-1133">Transmembrane helix</keyword>
<dbReference type="AlphaFoldDB" id="A0A915Z074"/>
<keyword evidence="1" id="KW-0812">Transmembrane</keyword>
<keyword evidence="1" id="KW-0472">Membrane</keyword>
<dbReference type="Proteomes" id="UP000684084">
    <property type="component" value="Unassembled WGS sequence"/>
</dbReference>
<organism evidence="2 3">
    <name type="scientific">Rhizophagus irregularis</name>
    <dbReference type="NCBI Taxonomy" id="588596"/>
    <lineage>
        <taxon>Eukaryota</taxon>
        <taxon>Fungi</taxon>
        <taxon>Fungi incertae sedis</taxon>
        <taxon>Mucoromycota</taxon>
        <taxon>Glomeromycotina</taxon>
        <taxon>Glomeromycetes</taxon>
        <taxon>Glomerales</taxon>
        <taxon>Glomeraceae</taxon>
        <taxon>Rhizophagus</taxon>
    </lineage>
</organism>
<evidence type="ECO:0000313" key="2">
    <source>
        <dbReference type="EMBL" id="CAB5357307.1"/>
    </source>
</evidence>